<name>A0A9X1SGQ4_9BACT</name>
<dbReference type="PROSITE" id="PS51257">
    <property type="entry name" value="PROKAR_LIPOPROTEIN"/>
    <property type="match status" value="1"/>
</dbReference>
<gene>
    <name evidence="1" type="ORF">LOC68_14615</name>
</gene>
<protein>
    <submittedName>
        <fullName evidence="1">Uncharacterized protein</fullName>
    </submittedName>
</protein>
<dbReference type="EMBL" id="JAJKFT010000010">
    <property type="protein sequence ID" value="MCC9629623.1"/>
    <property type="molecule type" value="Genomic_DNA"/>
</dbReference>
<proteinExistence type="predicted"/>
<comment type="caution">
    <text evidence="1">The sequence shown here is derived from an EMBL/GenBank/DDBJ whole genome shotgun (WGS) entry which is preliminary data.</text>
</comment>
<accession>A0A9X1SGQ4</accession>
<dbReference type="RefSeq" id="WP_230220056.1">
    <property type="nucleotide sequence ID" value="NZ_JAJKFT010000010.1"/>
</dbReference>
<organism evidence="1 2">
    <name type="scientific">Blastopirellula sediminis</name>
    <dbReference type="NCBI Taxonomy" id="2894196"/>
    <lineage>
        <taxon>Bacteria</taxon>
        <taxon>Pseudomonadati</taxon>
        <taxon>Planctomycetota</taxon>
        <taxon>Planctomycetia</taxon>
        <taxon>Pirellulales</taxon>
        <taxon>Pirellulaceae</taxon>
        <taxon>Blastopirellula</taxon>
    </lineage>
</organism>
<evidence type="ECO:0000313" key="1">
    <source>
        <dbReference type="EMBL" id="MCC9629623.1"/>
    </source>
</evidence>
<sequence>MRLRPLLTSLVIASVMLVSTGCLSLSLGGRTCTGNSPETMARIAALEQRVNALEQMLPPPVEMVMTPAGR</sequence>
<dbReference type="Proteomes" id="UP001139103">
    <property type="component" value="Unassembled WGS sequence"/>
</dbReference>
<evidence type="ECO:0000313" key="2">
    <source>
        <dbReference type="Proteomes" id="UP001139103"/>
    </source>
</evidence>
<reference evidence="1" key="1">
    <citation type="submission" date="2021-11" db="EMBL/GenBank/DDBJ databases">
        <title>Genome sequence.</title>
        <authorList>
            <person name="Sun Q."/>
        </authorList>
    </citation>
    <scope>NUCLEOTIDE SEQUENCE</scope>
    <source>
        <strain evidence="1">JC732</strain>
    </source>
</reference>
<dbReference type="AlphaFoldDB" id="A0A9X1SGQ4"/>
<keyword evidence="2" id="KW-1185">Reference proteome</keyword>